<keyword evidence="2" id="KW-1185">Reference proteome</keyword>
<organism evidence="1 2">
    <name type="scientific">Habropoda laboriosa</name>
    <dbReference type="NCBI Taxonomy" id="597456"/>
    <lineage>
        <taxon>Eukaryota</taxon>
        <taxon>Metazoa</taxon>
        <taxon>Ecdysozoa</taxon>
        <taxon>Arthropoda</taxon>
        <taxon>Hexapoda</taxon>
        <taxon>Insecta</taxon>
        <taxon>Pterygota</taxon>
        <taxon>Neoptera</taxon>
        <taxon>Endopterygota</taxon>
        <taxon>Hymenoptera</taxon>
        <taxon>Apocrita</taxon>
        <taxon>Aculeata</taxon>
        <taxon>Apoidea</taxon>
        <taxon>Anthophila</taxon>
        <taxon>Apidae</taxon>
        <taxon>Habropoda</taxon>
    </lineage>
</organism>
<dbReference type="EMBL" id="KQ414654">
    <property type="protein sequence ID" value="KOC65937.1"/>
    <property type="molecule type" value="Genomic_DNA"/>
</dbReference>
<feature type="non-terminal residue" evidence="1">
    <location>
        <position position="1"/>
    </location>
</feature>
<evidence type="ECO:0000313" key="1">
    <source>
        <dbReference type="EMBL" id="KOC65937.1"/>
    </source>
</evidence>
<protein>
    <recommendedName>
        <fullName evidence="3">Cadherin domain-containing protein</fullName>
    </recommendedName>
</protein>
<dbReference type="OrthoDB" id="3256376at2759"/>
<reference evidence="1 2" key="1">
    <citation type="submission" date="2015-07" db="EMBL/GenBank/DDBJ databases">
        <title>The genome of Habropoda laboriosa.</title>
        <authorList>
            <person name="Pan H."/>
            <person name="Kapheim K."/>
        </authorList>
    </citation>
    <scope>NUCLEOTIDE SEQUENCE [LARGE SCALE GENOMIC DNA]</scope>
    <source>
        <strain evidence="1">0110345459</strain>
    </source>
</reference>
<gene>
    <name evidence="1" type="ORF">WH47_12736</name>
</gene>
<accession>A0A0L7R4Y2</accession>
<evidence type="ECO:0008006" key="3">
    <source>
        <dbReference type="Google" id="ProtNLM"/>
    </source>
</evidence>
<dbReference type="STRING" id="597456.A0A0L7R4Y2"/>
<dbReference type="AlphaFoldDB" id="A0A0L7R4Y2"/>
<proteinExistence type="predicted"/>
<name>A0A0L7R4Y2_9HYME</name>
<dbReference type="Proteomes" id="UP000053825">
    <property type="component" value="Unassembled WGS sequence"/>
</dbReference>
<sequence length="302" mass="33361">EQIASIDPETDTLLLHAPPKQGSNGFDTIVVLAKENSSNEAVLEIKVKPLRVDSKQINCTDYVQDMCFWNASKYRIYENQPVAMIGTFGPTLYTDICPNFHVTDYKLLNGKCTEYFHVADGSLFANPFLDRDASGPAPAGPGPRVSVQVQCIVWEEMTGTQYAPINTLQVDVLDQDDNPPMAQGNASIAITLREFTTGDKLVDDNNLILKDADAETSNRYTVRILGDSHDALNITYNTLPIEAFDGGVPYTAIFTRISAKTTLLPKSPYRVTLQVKDETLLPGHGQDTVSSNRFNLLNKQQL</sequence>
<evidence type="ECO:0000313" key="2">
    <source>
        <dbReference type="Proteomes" id="UP000053825"/>
    </source>
</evidence>